<proteinExistence type="predicted"/>
<gene>
    <name evidence="1" type="ORF">LTR36_005263</name>
</gene>
<evidence type="ECO:0000313" key="1">
    <source>
        <dbReference type="EMBL" id="KAK4543618.1"/>
    </source>
</evidence>
<dbReference type="AlphaFoldDB" id="A0AAV9JEG9"/>
<evidence type="ECO:0000313" key="2">
    <source>
        <dbReference type="Proteomes" id="UP001324427"/>
    </source>
</evidence>
<dbReference type="EMBL" id="JAVFHQ010000030">
    <property type="protein sequence ID" value="KAK4543618.1"/>
    <property type="molecule type" value="Genomic_DNA"/>
</dbReference>
<keyword evidence="2" id="KW-1185">Reference proteome</keyword>
<sequence length="94" mass="9781">MAPPPGGYPNTVTYLSAVGEPYADGNGCHGIFLTISLATGIAESDYDCQAWNTISSTLITVVTAQENQDKLNAALAEAYPAVQDGFDCKCDSGC</sequence>
<accession>A0AAV9JEG9</accession>
<organism evidence="1 2">
    <name type="scientific">Oleoguttula mirabilis</name>
    <dbReference type="NCBI Taxonomy" id="1507867"/>
    <lineage>
        <taxon>Eukaryota</taxon>
        <taxon>Fungi</taxon>
        <taxon>Dikarya</taxon>
        <taxon>Ascomycota</taxon>
        <taxon>Pezizomycotina</taxon>
        <taxon>Dothideomycetes</taxon>
        <taxon>Dothideomycetidae</taxon>
        <taxon>Mycosphaerellales</taxon>
        <taxon>Teratosphaeriaceae</taxon>
        <taxon>Oleoguttula</taxon>
    </lineage>
</organism>
<reference evidence="1 2" key="1">
    <citation type="submission" date="2021-11" db="EMBL/GenBank/DDBJ databases">
        <title>Black yeast isolated from Biological Soil Crust.</title>
        <authorList>
            <person name="Kurbessoian T."/>
        </authorList>
    </citation>
    <scope>NUCLEOTIDE SEQUENCE [LARGE SCALE GENOMIC DNA]</scope>
    <source>
        <strain evidence="1 2">CCFEE 5522</strain>
    </source>
</reference>
<protein>
    <submittedName>
        <fullName evidence="1">Uncharacterized protein</fullName>
    </submittedName>
</protein>
<name>A0AAV9JEG9_9PEZI</name>
<comment type="caution">
    <text evidence="1">The sequence shown here is derived from an EMBL/GenBank/DDBJ whole genome shotgun (WGS) entry which is preliminary data.</text>
</comment>
<dbReference type="Proteomes" id="UP001324427">
    <property type="component" value="Unassembled WGS sequence"/>
</dbReference>